<keyword evidence="6 7" id="KW-0472">Membrane</keyword>
<dbReference type="InterPro" id="IPR028945">
    <property type="entry name" value="Get1"/>
</dbReference>
<keyword evidence="9" id="KW-1185">Reference proteome</keyword>
<dbReference type="PANTHER" id="PTHR42650">
    <property type="entry name" value="TAIL-ANCHORED PROTEIN INSERTION RECEPTOR WRB"/>
    <property type="match status" value="1"/>
</dbReference>
<reference evidence="8" key="1">
    <citation type="submission" date="2009-08" db="EMBL/GenBank/DDBJ databases">
        <title>Annotation of Salpingoeca rosetta.</title>
        <authorList>
            <consortium name="The Broad Institute Genome Sequencing Platform"/>
            <person name="Russ C."/>
            <person name="Cuomo C."/>
            <person name="Burger G."/>
            <person name="Gray M.W."/>
            <person name="Holland P.W.H."/>
            <person name="King N."/>
            <person name="Lang F.B.F."/>
            <person name="Roger A.J."/>
            <person name="Ruiz-Trillo I."/>
            <person name="Young S.K."/>
            <person name="Zeng Q."/>
            <person name="Gargeya S."/>
            <person name="Alvarado L."/>
            <person name="Berlin A."/>
            <person name="Chapman S.B."/>
            <person name="Chen Z."/>
            <person name="Freedman E."/>
            <person name="Gellesch M."/>
            <person name="Goldberg J."/>
            <person name="Griggs A."/>
            <person name="Gujja S."/>
            <person name="Heilman E."/>
            <person name="Heiman D."/>
            <person name="Howarth C."/>
            <person name="Mehta T."/>
            <person name="Neiman D."/>
            <person name="Pearson M."/>
            <person name="Roberts A."/>
            <person name="Saif S."/>
            <person name="Shea T."/>
            <person name="Shenoy N."/>
            <person name="Sisk P."/>
            <person name="Stolte C."/>
            <person name="Sykes S."/>
            <person name="White J."/>
            <person name="Yandava C."/>
            <person name="Haas B."/>
            <person name="Nusbaum C."/>
            <person name="Birren B."/>
        </authorList>
    </citation>
    <scope>NUCLEOTIDE SEQUENCE [LARGE SCALE GENOMIC DNA]</scope>
    <source>
        <strain evidence="8">ATCC 50818</strain>
    </source>
</reference>
<dbReference type="KEGG" id="sre:PTSG_07180"/>
<protein>
    <recommendedName>
        <fullName evidence="10">Tail-anchored protein insertion receptor WRB</fullName>
    </recommendedName>
</protein>
<evidence type="ECO:0000256" key="3">
    <source>
        <dbReference type="ARBA" id="ARBA00022692"/>
    </source>
</evidence>
<evidence type="ECO:0000256" key="4">
    <source>
        <dbReference type="ARBA" id="ARBA00022824"/>
    </source>
</evidence>
<dbReference type="Proteomes" id="UP000007799">
    <property type="component" value="Unassembled WGS sequence"/>
</dbReference>
<organism evidence="9">
    <name type="scientific">Salpingoeca rosetta (strain ATCC 50818 / BSB-021)</name>
    <dbReference type="NCBI Taxonomy" id="946362"/>
    <lineage>
        <taxon>Eukaryota</taxon>
        <taxon>Choanoflagellata</taxon>
        <taxon>Craspedida</taxon>
        <taxon>Salpingoecidae</taxon>
        <taxon>Salpingoeca</taxon>
    </lineage>
</organism>
<keyword evidence="5 7" id="KW-1133">Transmembrane helix</keyword>
<feature type="transmembrane region" description="Helical" evidence="7">
    <location>
        <begin position="114"/>
        <end position="132"/>
    </location>
</feature>
<dbReference type="OrthoDB" id="69461at2759"/>
<evidence type="ECO:0000256" key="6">
    <source>
        <dbReference type="ARBA" id="ARBA00023136"/>
    </source>
</evidence>
<comment type="similarity">
    <text evidence="2">Belongs to the WRB/GET1 family.</text>
</comment>
<dbReference type="GO" id="GO:0043529">
    <property type="term" value="C:GET complex"/>
    <property type="evidence" value="ECO:0007669"/>
    <property type="project" value="TreeGrafter"/>
</dbReference>
<dbReference type="InterPro" id="IPR029012">
    <property type="entry name" value="Helix_hairpin_bin_sf"/>
</dbReference>
<dbReference type="GeneID" id="16073171"/>
<keyword evidence="4" id="KW-0256">Endoplasmic reticulum</keyword>
<dbReference type="AlphaFoldDB" id="F2UEA5"/>
<evidence type="ECO:0008006" key="10">
    <source>
        <dbReference type="Google" id="ProtNLM"/>
    </source>
</evidence>
<dbReference type="Pfam" id="PF04420">
    <property type="entry name" value="CHD5"/>
    <property type="match status" value="1"/>
</dbReference>
<evidence type="ECO:0000313" key="9">
    <source>
        <dbReference type="Proteomes" id="UP000007799"/>
    </source>
</evidence>
<dbReference type="InParanoid" id="F2UEA5"/>
<feature type="transmembrane region" description="Helical" evidence="7">
    <location>
        <begin position="20"/>
        <end position="45"/>
    </location>
</feature>
<dbReference type="RefSeq" id="XP_004992600.1">
    <property type="nucleotide sequence ID" value="XM_004992543.1"/>
</dbReference>
<keyword evidence="3 7" id="KW-0812">Transmembrane</keyword>
<dbReference type="PANTHER" id="PTHR42650:SF1">
    <property type="entry name" value="GUIDED ENTRY OF TAIL-ANCHORED PROTEINS FACTOR 1"/>
    <property type="match status" value="1"/>
</dbReference>
<name>F2UEA5_SALR5</name>
<accession>F2UEA5</accession>
<comment type="subcellular location">
    <subcellularLocation>
        <location evidence="1">Endoplasmic reticulum membrane</location>
        <topology evidence="1">Multi-pass membrane protein</topology>
    </subcellularLocation>
</comment>
<evidence type="ECO:0000313" key="8">
    <source>
        <dbReference type="EMBL" id="EGD74955.1"/>
    </source>
</evidence>
<dbReference type="EMBL" id="GL832970">
    <property type="protein sequence ID" value="EGD74955.1"/>
    <property type="molecule type" value="Genomic_DNA"/>
</dbReference>
<feature type="transmembrane region" description="Helical" evidence="7">
    <location>
        <begin position="152"/>
        <end position="171"/>
    </location>
</feature>
<evidence type="ECO:0000256" key="7">
    <source>
        <dbReference type="SAM" id="Phobius"/>
    </source>
</evidence>
<dbReference type="GO" id="GO:0005789">
    <property type="term" value="C:endoplasmic reticulum membrane"/>
    <property type="evidence" value="ECO:0007669"/>
    <property type="project" value="UniProtKB-SubCell"/>
</dbReference>
<sequence length="173" mass="19353">MMMSEWWAGVVSGAPEAASFIALVAVWALHRVVLWVLSLDVMMSAKRKRVKKLRKDIEDWQTQLISISAMDELARYCKIERKISQAEKEISTIEPEPSVMNLPKILRNKAAERAVTIGSRALLFAVITYAFSGERFHIPDVLPNPLSIAFGSGPYSSVLWFPLCFGALDALTK</sequence>
<dbReference type="Gene3D" id="1.10.287.660">
    <property type="entry name" value="Helix hairpin bin"/>
    <property type="match status" value="1"/>
</dbReference>
<evidence type="ECO:0000256" key="5">
    <source>
        <dbReference type="ARBA" id="ARBA00022989"/>
    </source>
</evidence>
<gene>
    <name evidence="8" type="ORF">PTSG_07180</name>
</gene>
<evidence type="ECO:0000256" key="2">
    <source>
        <dbReference type="ARBA" id="ARBA00010799"/>
    </source>
</evidence>
<proteinExistence type="inferred from homology"/>
<evidence type="ECO:0000256" key="1">
    <source>
        <dbReference type="ARBA" id="ARBA00004477"/>
    </source>
</evidence>
<dbReference type="GO" id="GO:0043495">
    <property type="term" value="F:protein-membrane adaptor activity"/>
    <property type="evidence" value="ECO:0007669"/>
    <property type="project" value="TreeGrafter"/>
</dbReference>
<dbReference type="GO" id="GO:0071816">
    <property type="term" value="P:tail-anchored membrane protein insertion into ER membrane"/>
    <property type="evidence" value="ECO:0007669"/>
    <property type="project" value="InterPro"/>
</dbReference>